<protein>
    <recommendedName>
        <fullName evidence="1">DUF3846 domain-containing protein</fullName>
    </recommendedName>
</protein>
<reference evidence="2" key="1">
    <citation type="journal article" date="2013" name="Environ. Microbiol.">
        <title>Microbiota from the distal guts of lean and obese adolescents exhibit partial functional redundancy besides clear differences in community structure.</title>
        <authorList>
            <person name="Ferrer M."/>
            <person name="Ruiz A."/>
            <person name="Lanza F."/>
            <person name="Haange S.B."/>
            <person name="Oberbach A."/>
            <person name="Till H."/>
            <person name="Bargiela R."/>
            <person name="Campoy C."/>
            <person name="Segura M.T."/>
            <person name="Richter M."/>
            <person name="von Bergen M."/>
            <person name="Seifert J."/>
            <person name="Suarez A."/>
        </authorList>
    </citation>
    <scope>NUCLEOTIDE SEQUENCE</scope>
</reference>
<gene>
    <name evidence="2" type="ORF">LEA_13198</name>
</gene>
<feature type="domain" description="DUF3846" evidence="1">
    <location>
        <begin position="7"/>
        <end position="102"/>
    </location>
</feature>
<proteinExistence type="predicted"/>
<comment type="caution">
    <text evidence="2">The sequence shown here is derived from an EMBL/GenBank/DDBJ whole genome shotgun (WGS) entry which is preliminary data.</text>
</comment>
<dbReference type="AlphaFoldDB" id="K1SWL3"/>
<sequence>MNQNGEIRVLYVQPGKYPEEIKIPNTLETFQKYVCGSIESVRLDRDAYIICNDEGKLLPLPPNRLYGPTDFFAGPFLICGDGGEDLISLTDSQITKYEKKYHSPLIFLELYPKPITLKCTLELYAKCRGEEHQHDTQENEHDER</sequence>
<dbReference type="EMBL" id="AJWY01008950">
    <property type="protein sequence ID" value="EKC59759.1"/>
    <property type="molecule type" value="Genomic_DNA"/>
</dbReference>
<evidence type="ECO:0000313" key="2">
    <source>
        <dbReference type="EMBL" id="EKC59759.1"/>
    </source>
</evidence>
<dbReference type="Pfam" id="PF12957">
    <property type="entry name" value="DUF3846"/>
    <property type="match status" value="1"/>
</dbReference>
<name>K1SWL3_9ZZZZ</name>
<dbReference type="InterPro" id="IPR024559">
    <property type="entry name" value="DUF3846"/>
</dbReference>
<accession>K1SWL3</accession>
<evidence type="ECO:0000259" key="1">
    <source>
        <dbReference type="Pfam" id="PF12957"/>
    </source>
</evidence>
<organism evidence="2">
    <name type="scientific">human gut metagenome</name>
    <dbReference type="NCBI Taxonomy" id="408170"/>
    <lineage>
        <taxon>unclassified sequences</taxon>
        <taxon>metagenomes</taxon>
        <taxon>organismal metagenomes</taxon>
    </lineage>
</organism>